<dbReference type="GeneID" id="93978718"/>
<dbReference type="RefSeq" id="WP_182778462.1">
    <property type="nucleotide sequence ID" value="NZ_BAAAHW010000014.1"/>
</dbReference>
<dbReference type="InterPro" id="IPR053140">
    <property type="entry name" value="GDSL_Rv0518-like"/>
</dbReference>
<comment type="caution">
    <text evidence="2">The sequence shown here is derived from an EMBL/GenBank/DDBJ whole genome shotgun (WGS) entry which is preliminary data.</text>
</comment>
<feature type="region of interest" description="Disordered" evidence="1">
    <location>
        <begin position="1"/>
        <end position="23"/>
    </location>
</feature>
<proteinExistence type="predicted"/>
<evidence type="ECO:0000256" key="1">
    <source>
        <dbReference type="SAM" id="MobiDB-lite"/>
    </source>
</evidence>
<sequence>MAAHAAPNALNRSPHAPFTVGTGRTTTTAHAQVLSTRAVDAAGVHALAAKHPNSSAFHAGVDLPRTAPALTCAIDTTSSCLNNTATSTLTTTTSTADADGSGDSINSADLTSTSGWQSGKTVTVDGATVTLPNFGTGTYDNMLASGQTVTVPDSGVVNTGDAVVFLAFATGGAARGASGTITYAKNNCLDPNGDPADQSYQLDTVPDWVSGPDAAASLTLVHENHKDNTQTSPSSGPKIYAVSVPLVCPGSVVSSISLPLFTNGVQAGQPSLHILGLGIRPMTVTGTGTSAQHWVGTWSSVQDTAEVQQSDGSPATVSGQTLRIPAHVSIGSHEGNGVRVHLSNAKGTTPVTFDAASVALQDTTSGGATAAAAPTPLTFGENASVTVPAGGDVTSEPVTLTVPQQATLLVSVRVHGSVASMPGHATARTPVWVSTAADRTGDTTGGNFTQTTYTGLPYLAGIDVTTPTAAPTGSLVLYGDQNVNAGTGTSDGRHHLSDAITDAIATDTSGDGSVDYGILNAGTDSASLDNNLLPQITNSDTPTNALNPLDRNVLAQANVRTVLVATGAADLLNCTSTSDTCARQVENGLAALNSQMSSYYTDDGLAYTNGQPVTQNSNLTVYLTTIPPFTAAHPGTATQEAAREQVNGYLLDSYPTQVLDFAAAVSIDGTDTSPTVKTADLSGGNPSDAYYADLAALYLHDTGTHVVGIPPN</sequence>
<organism evidence="2 3">
    <name type="scientific">Streptomyces murinus</name>
    <dbReference type="NCBI Taxonomy" id="33900"/>
    <lineage>
        <taxon>Bacteria</taxon>
        <taxon>Bacillati</taxon>
        <taxon>Actinomycetota</taxon>
        <taxon>Actinomycetes</taxon>
        <taxon>Kitasatosporales</taxon>
        <taxon>Streptomycetaceae</taxon>
        <taxon>Streptomyces</taxon>
    </lineage>
</organism>
<evidence type="ECO:0000313" key="2">
    <source>
        <dbReference type="EMBL" id="MBA9058269.1"/>
    </source>
</evidence>
<dbReference type="PANTHER" id="PTHR43784:SF2">
    <property type="entry name" value="GDSL-LIKE LIPASE_ACYLHYDROLASE, PUTATIVE (AFU_ORTHOLOGUE AFUA_2G00820)-RELATED"/>
    <property type="match status" value="1"/>
</dbReference>
<evidence type="ECO:0000313" key="3">
    <source>
        <dbReference type="Proteomes" id="UP000577386"/>
    </source>
</evidence>
<reference evidence="2 3" key="1">
    <citation type="submission" date="2020-08" db="EMBL/GenBank/DDBJ databases">
        <title>Sequencing the genomes of 1000 actinobacteria strains.</title>
        <authorList>
            <person name="Klenk H.-P."/>
        </authorList>
    </citation>
    <scope>NUCLEOTIDE SEQUENCE [LARGE SCALE GENOMIC DNA]</scope>
    <source>
        <strain evidence="2 3">DSM 41827</strain>
    </source>
</reference>
<protein>
    <submittedName>
        <fullName evidence="2">Putative RecA/RadA family phage recombinase</fullName>
    </submittedName>
</protein>
<keyword evidence="3" id="KW-1185">Reference proteome</keyword>
<dbReference type="EMBL" id="JACJIJ010000002">
    <property type="protein sequence ID" value="MBA9058269.1"/>
    <property type="molecule type" value="Genomic_DNA"/>
</dbReference>
<accession>A0A7W3NX06</accession>
<name>A0A7W3NX06_STRMR</name>
<dbReference type="AlphaFoldDB" id="A0A7W3NX06"/>
<dbReference type="PANTHER" id="PTHR43784">
    <property type="entry name" value="GDSL-LIKE LIPASE/ACYLHYDROLASE, PUTATIVE (AFU_ORTHOLOGUE AFUA_2G00820)-RELATED"/>
    <property type="match status" value="1"/>
</dbReference>
<dbReference type="Proteomes" id="UP000577386">
    <property type="component" value="Unassembled WGS sequence"/>
</dbReference>
<gene>
    <name evidence="2" type="ORF">HDA42_007447</name>
</gene>